<evidence type="ECO:0000313" key="3">
    <source>
        <dbReference type="Proteomes" id="UP001309876"/>
    </source>
</evidence>
<name>A0AAN7SZP7_9EURO</name>
<feature type="transmembrane region" description="Helical" evidence="1">
    <location>
        <begin position="82"/>
        <end position="103"/>
    </location>
</feature>
<comment type="caution">
    <text evidence="2">The sequence shown here is derived from an EMBL/GenBank/DDBJ whole genome shotgun (WGS) entry which is preliminary data.</text>
</comment>
<keyword evidence="1" id="KW-0812">Transmembrane</keyword>
<evidence type="ECO:0000313" key="2">
    <source>
        <dbReference type="EMBL" id="KAK5084623.1"/>
    </source>
</evidence>
<reference evidence="2 3" key="1">
    <citation type="submission" date="2023-08" db="EMBL/GenBank/DDBJ databases">
        <title>Black Yeasts Isolated from many extreme environments.</title>
        <authorList>
            <person name="Coleine C."/>
            <person name="Stajich J.E."/>
            <person name="Selbmann L."/>
        </authorList>
    </citation>
    <scope>NUCLEOTIDE SEQUENCE [LARGE SCALE GENOMIC DNA]</scope>
    <source>
        <strain evidence="2 3">CCFEE 5910</strain>
    </source>
</reference>
<dbReference type="Proteomes" id="UP001309876">
    <property type="component" value="Unassembled WGS sequence"/>
</dbReference>
<keyword evidence="3" id="KW-1185">Reference proteome</keyword>
<sequence>MRTKYAGDNLTFYTKLTIITANVVALTFLITAFFLAASFPGDGFEQAASALQFAPTSWSIIWTAISSGLNSGGVVYHPGIDIAFEIISIGLAFGMVWILIWWVDTIKRRKMSPIPVAD</sequence>
<keyword evidence="1" id="KW-0472">Membrane</keyword>
<accession>A0AAN7SZP7</accession>
<evidence type="ECO:0000256" key="1">
    <source>
        <dbReference type="SAM" id="Phobius"/>
    </source>
</evidence>
<feature type="transmembrane region" description="Helical" evidence="1">
    <location>
        <begin position="12"/>
        <end position="36"/>
    </location>
</feature>
<dbReference type="AlphaFoldDB" id="A0AAN7SZP7"/>
<gene>
    <name evidence="2" type="ORF">LTR05_005701</name>
</gene>
<dbReference type="EMBL" id="JAVRRJ010000005">
    <property type="protein sequence ID" value="KAK5084623.1"/>
    <property type="molecule type" value="Genomic_DNA"/>
</dbReference>
<organism evidence="2 3">
    <name type="scientific">Lithohypha guttulata</name>
    <dbReference type="NCBI Taxonomy" id="1690604"/>
    <lineage>
        <taxon>Eukaryota</taxon>
        <taxon>Fungi</taxon>
        <taxon>Dikarya</taxon>
        <taxon>Ascomycota</taxon>
        <taxon>Pezizomycotina</taxon>
        <taxon>Eurotiomycetes</taxon>
        <taxon>Chaetothyriomycetidae</taxon>
        <taxon>Chaetothyriales</taxon>
        <taxon>Trichomeriaceae</taxon>
        <taxon>Lithohypha</taxon>
    </lineage>
</organism>
<proteinExistence type="predicted"/>
<protein>
    <submittedName>
        <fullName evidence="2">Uncharacterized protein</fullName>
    </submittedName>
</protein>
<keyword evidence="1" id="KW-1133">Transmembrane helix</keyword>